<evidence type="ECO:0000256" key="1">
    <source>
        <dbReference type="ARBA" id="ARBA00023015"/>
    </source>
</evidence>
<evidence type="ECO:0000313" key="5">
    <source>
        <dbReference type="EMBL" id="PYY72447.1"/>
    </source>
</evidence>
<evidence type="ECO:0000256" key="3">
    <source>
        <dbReference type="ARBA" id="ARBA00023163"/>
    </source>
</evidence>
<keyword evidence="1" id="KW-0805">Transcription regulation</keyword>
<name>A0A2W0EX98_PSEJE</name>
<protein>
    <submittedName>
        <fullName evidence="5">MarR family transcriptional regulator</fullName>
    </submittedName>
</protein>
<keyword evidence="3" id="KW-0804">Transcription</keyword>
<dbReference type="PANTHER" id="PTHR42756:SF1">
    <property type="entry name" value="TRANSCRIPTIONAL REPRESSOR OF EMRAB OPERON"/>
    <property type="match status" value="1"/>
</dbReference>
<evidence type="ECO:0000259" key="4">
    <source>
        <dbReference type="PROSITE" id="PS50995"/>
    </source>
</evidence>
<organism evidence="5 6">
    <name type="scientific">Pseudomonas jessenii</name>
    <dbReference type="NCBI Taxonomy" id="77298"/>
    <lineage>
        <taxon>Bacteria</taxon>
        <taxon>Pseudomonadati</taxon>
        <taxon>Pseudomonadota</taxon>
        <taxon>Gammaproteobacteria</taxon>
        <taxon>Pseudomonadales</taxon>
        <taxon>Pseudomonadaceae</taxon>
        <taxon>Pseudomonas</taxon>
    </lineage>
</organism>
<feature type="domain" description="HTH marR-type" evidence="4">
    <location>
        <begin position="38"/>
        <end position="177"/>
    </location>
</feature>
<evidence type="ECO:0000313" key="6">
    <source>
        <dbReference type="Proteomes" id="UP000247437"/>
    </source>
</evidence>
<comment type="caution">
    <text evidence="5">The sequence shown here is derived from an EMBL/GenBank/DDBJ whole genome shotgun (WGS) entry which is preliminary data.</text>
</comment>
<dbReference type="OrthoDB" id="32523at2"/>
<dbReference type="Gene3D" id="1.10.10.10">
    <property type="entry name" value="Winged helix-like DNA-binding domain superfamily/Winged helix DNA-binding domain"/>
    <property type="match status" value="1"/>
</dbReference>
<dbReference type="GO" id="GO:0003677">
    <property type="term" value="F:DNA binding"/>
    <property type="evidence" value="ECO:0007669"/>
    <property type="project" value="UniProtKB-KW"/>
</dbReference>
<dbReference type="InterPro" id="IPR036388">
    <property type="entry name" value="WH-like_DNA-bd_sf"/>
</dbReference>
<dbReference type="SMART" id="SM00347">
    <property type="entry name" value="HTH_MARR"/>
    <property type="match status" value="1"/>
</dbReference>
<reference evidence="5 6" key="1">
    <citation type="journal article" date="2018" name="Appl. Microbiol. Biotechnol.">
        <title>Characterization of the caprolactam degradation pathway in Pseudomonas jessenii using mass spectrometry-based proteomics.</title>
        <authorList>
            <person name="Otzen M."/>
            <person name="Palacio C."/>
            <person name="Janssen D.B."/>
        </authorList>
    </citation>
    <scope>NUCLEOTIDE SEQUENCE [LARGE SCALE GENOMIC DNA]</scope>
    <source>
        <strain evidence="5 6">GO3</strain>
    </source>
</reference>
<dbReference type="AlphaFoldDB" id="A0A2W0EX98"/>
<dbReference type="Pfam" id="PF12802">
    <property type="entry name" value="MarR_2"/>
    <property type="match status" value="1"/>
</dbReference>
<dbReference type="EMBL" id="PDLL01000004">
    <property type="protein sequence ID" value="PYY72447.1"/>
    <property type="molecule type" value="Genomic_DNA"/>
</dbReference>
<dbReference type="PANTHER" id="PTHR42756">
    <property type="entry name" value="TRANSCRIPTIONAL REGULATOR, MARR"/>
    <property type="match status" value="1"/>
</dbReference>
<dbReference type="InterPro" id="IPR000835">
    <property type="entry name" value="HTH_MarR-typ"/>
</dbReference>
<dbReference type="SUPFAM" id="SSF46785">
    <property type="entry name" value="Winged helix' DNA-binding domain"/>
    <property type="match status" value="1"/>
</dbReference>
<sequence length="198" mass="22070">MITPKPPDGFCMNDLLFPAASPEAVAQAWRNERPDLDHHGLAITLRIRSLAMLIDHHIEVIADDLELGMKDLMLLFALRRSGPPYCMRPTDVFRLLKVTSGAATYRADKLVERGVANRIPDPRDRRSQLIQLSEEGMRLVDVAITRLAESSSRCLASLDSKEAELDQIGHLLHSLEAGWMEITPLSENPLARSDDPGL</sequence>
<dbReference type="GO" id="GO:0003700">
    <property type="term" value="F:DNA-binding transcription factor activity"/>
    <property type="evidence" value="ECO:0007669"/>
    <property type="project" value="InterPro"/>
</dbReference>
<gene>
    <name evidence="5" type="ORF">CRX42_00965</name>
</gene>
<keyword evidence="2" id="KW-0238">DNA-binding</keyword>
<dbReference type="InterPro" id="IPR036390">
    <property type="entry name" value="WH_DNA-bd_sf"/>
</dbReference>
<evidence type="ECO:0000256" key="2">
    <source>
        <dbReference type="ARBA" id="ARBA00023125"/>
    </source>
</evidence>
<dbReference type="PRINTS" id="PR00598">
    <property type="entry name" value="HTHMARR"/>
</dbReference>
<dbReference type="Proteomes" id="UP000247437">
    <property type="component" value="Unassembled WGS sequence"/>
</dbReference>
<proteinExistence type="predicted"/>
<accession>A0A2W0EX98</accession>
<dbReference type="PROSITE" id="PS50995">
    <property type="entry name" value="HTH_MARR_2"/>
    <property type="match status" value="1"/>
</dbReference>